<evidence type="ECO:0000313" key="3">
    <source>
        <dbReference type="EMBL" id="KYF91088.1"/>
    </source>
</evidence>
<dbReference type="PANTHER" id="PTHR45527">
    <property type="entry name" value="NONRIBOSOMAL PEPTIDE SYNTHETASE"/>
    <property type="match status" value="1"/>
</dbReference>
<dbReference type="InterPro" id="IPR000873">
    <property type="entry name" value="AMP-dep_synth/lig_dom"/>
</dbReference>
<evidence type="ECO:0000313" key="4">
    <source>
        <dbReference type="Proteomes" id="UP000075515"/>
    </source>
</evidence>
<sequence>MLLSDFLLQRCDAEPQRDAVVCGVERWSYARLATEVARFRAELSSLGVARGDRVVVRAEAEPAAIAAQIAIMSLGAAYVPLAPELPAARFEAILAKVEPAVIVTGDSSGAGGGAQTARLGTLTATRTGVASVHSSGPPAPEDPAYIIMTSGSTGQPKGIVMSHGAAVASLRGFCDLGIAPSTRIGSISPLHFDFAVFDVGMSLGNGATLILVPRMLAFHPRGFAMYLSEHRVTQMHSVPSVWQLILAEDDPAVTAGLQQLETVLYAAESFAPADVRRLQSKVPGLQVHQCFGHSESIGCCFKKLGNPVETYQDRLSIGVALRGTEMFALDESGREIEPGQVGELYVRGPHLFLGYFRDEEQTRRRLVPDPRTGQGIVFRSGDLVTRDERGEFYFIGRVDHQVKVAGNRVELSEIDHVVRGDADVLNAVTVVAADDGRKTLACFVVSRGATPWPELATRLRTRLSAALPRYMVPRYLHRLDSIPLLSNGKIDRVQLGQMAAEARRAQPGDAPRRNSPEGVAE</sequence>
<feature type="compositionally biased region" description="Basic and acidic residues" evidence="1">
    <location>
        <begin position="501"/>
        <end position="515"/>
    </location>
</feature>
<dbReference type="Gene3D" id="3.30.300.30">
    <property type="match status" value="1"/>
</dbReference>
<dbReference type="EMBL" id="JEMC01002069">
    <property type="protein sequence ID" value="KYF91088.1"/>
    <property type="molecule type" value="Genomic_DNA"/>
</dbReference>
<reference evidence="3 4" key="1">
    <citation type="submission" date="2014-02" db="EMBL/GenBank/DDBJ databases">
        <title>The small core and large imbalanced accessory genome model reveals a collaborative survival strategy of Sorangium cellulosum strains in nature.</title>
        <authorList>
            <person name="Han K."/>
            <person name="Peng R."/>
            <person name="Blom J."/>
            <person name="Li Y.-Z."/>
        </authorList>
    </citation>
    <scope>NUCLEOTIDE SEQUENCE [LARGE SCALE GENOMIC DNA]</scope>
    <source>
        <strain evidence="3 4">So0149</strain>
    </source>
</reference>
<dbReference type="PANTHER" id="PTHR45527:SF1">
    <property type="entry name" value="FATTY ACID SYNTHASE"/>
    <property type="match status" value="1"/>
</dbReference>
<dbReference type="GO" id="GO:0043041">
    <property type="term" value="P:amino acid activation for nonribosomal peptide biosynthetic process"/>
    <property type="evidence" value="ECO:0007669"/>
    <property type="project" value="TreeGrafter"/>
</dbReference>
<dbReference type="SUPFAM" id="SSF56801">
    <property type="entry name" value="Acetyl-CoA synthetase-like"/>
    <property type="match status" value="1"/>
</dbReference>
<feature type="domain" description="AMP-dependent synthetase/ligase" evidence="2">
    <location>
        <begin position="9"/>
        <end position="356"/>
    </location>
</feature>
<dbReference type="GO" id="GO:0044550">
    <property type="term" value="P:secondary metabolite biosynthetic process"/>
    <property type="evidence" value="ECO:0007669"/>
    <property type="project" value="TreeGrafter"/>
</dbReference>
<evidence type="ECO:0000256" key="1">
    <source>
        <dbReference type="SAM" id="MobiDB-lite"/>
    </source>
</evidence>
<comment type="caution">
    <text evidence="3">The sequence shown here is derived from an EMBL/GenBank/DDBJ whole genome shotgun (WGS) entry which is preliminary data.</text>
</comment>
<dbReference type="InterPro" id="IPR045851">
    <property type="entry name" value="AMP-bd_C_sf"/>
</dbReference>
<feature type="region of interest" description="Disordered" evidence="1">
    <location>
        <begin position="498"/>
        <end position="521"/>
    </location>
</feature>
<dbReference type="GO" id="GO:0031177">
    <property type="term" value="F:phosphopantetheine binding"/>
    <property type="evidence" value="ECO:0007669"/>
    <property type="project" value="TreeGrafter"/>
</dbReference>
<dbReference type="AlphaFoldDB" id="A0A150T0B7"/>
<name>A0A150T0B7_SORCE</name>
<organism evidence="3 4">
    <name type="scientific">Sorangium cellulosum</name>
    <name type="common">Polyangium cellulosum</name>
    <dbReference type="NCBI Taxonomy" id="56"/>
    <lineage>
        <taxon>Bacteria</taxon>
        <taxon>Pseudomonadati</taxon>
        <taxon>Myxococcota</taxon>
        <taxon>Polyangia</taxon>
        <taxon>Polyangiales</taxon>
        <taxon>Polyangiaceae</taxon>
        <taxon>Sorangium</taxon>
    </lineage>
</organism>
<dbReference type="InterPro" id="IPR020845">
    <property type="entry name" value="AMP-binding_CS"/>
</dbReference>
<gene>
    <name evidence="3" type="ORF">BE18_04610</name>
</gene>
<dbReference type="GO" id="GO:0005737">
    <property type="term" value="C:cytoplasm"/>
    <property type="evidence" value="ECO:0007669"/>
    <property type="project" value="TreeGrafter"/>
</dbReference>
<proteinExistence type="predicted"/>
<dbReference type="InterPro" id="IPR042099">
    <property type="entry name" value="ANL_N_sf"/>
</dbReference>
<dbReference type="Pfam" id="PF00501">
    <property type="entry name" value="AMP-binding"/>
    <property type="match status" value="1"/>
</dbReference>
<evidence type="ECO:0000259" key="2">
    <source>
        <dbReference type="Pfam" id="PF00501"/>
    </source>
</evidence>
<dbReference type="Gene3D" id="3.40.50.12780">
    <property type="entry name" value="N-terminal domain of ligase-like"/>
    <property type="match status" value="1"/>
</dbReference>
<protein>
    <recommendedName>
        <fullName evidence="2">AMP-dependent synthetase/ligase domain-containing protein</fullName>
    </recommendedName>
</protein>
<accession>A0A150T0B7</accession>
<dbReference type="Proteomes" id="UP000075515">
    <property type="component" value="Unassembled WGS sequence"/>
</dbReference>
<dbReference type="PROSITE" id="PS00455">
    <property type="entry name" value="AMP_BINDING"/>
    <property type="match status" value="1"/>
</dbReference>